<sequence>MDYFTYMDGVQIPLPRDVEEWKAFNAWLKANGDKDPYNPEQHYDLLSAFRAKLNRKNGGHLPDTYKLPGHPTFSVESIYYKKGMKAGRWEGENYIPIIPTSQDQIDLMNKELK</sequence>
<reference evidence="1" key="1">
    <citation type="submission" date="2020-03" db="EMBL/GenBank/DDBJ databases">
        <title>The deep terrestrial virosphere.</title>
        <authorList>
            <person name="Holmfeldt K."/>
            <person name="Nilsson E."/>
            <person name="Simone D."/>
            <person name="Lopez-Fernandez M."/>
            <person name="Wu X."/>
            <person name="de Brujin I."/>
            <person name="Lundin D."/>
            <person name="Andersson A."/>
            <person name="Bertilsson S."/>
            <person name="Dopson M."/>
        </authorList>
    </citation>
    <scope>NUCLEOTIDE SEQUENCE</scope>
    <source>
        <strain evidence="1">MM415A02400</strain>
    </source>
</reference>
<accession>A0A6M3JTK4</accession>
<evidence type="ECO:0000313" key="1">
    <source>
        <dbReference type="EMBL" id="QJA73353.1"/>
    </source>
</evidence>
<gene>
    <name evidence="1" type="ORF">MM415A02400_0007</name>
</gene>
<name>A0A6M3JTK4_9ZZZZ</name>
<protein>
    <submittedName>
        <fullName evidence="1">Uncharacterized protein</fullName>
    </submittedName>
</protein>
<dbReference type="EMBL" id="MT142021">
    <property type="protein sequence ID" value="QJA73353.1"/>
    <property type="molecule type" value="Genomic_DNA"/>
</dbReference>
<organism evidence="1">
    <name type="scientific">viral metagenome</name>
    <dbReference type="NCBI Taxonomy" id="1070528"/>
    <lineage>
        <taxon>unclassified sequences</taxon>
        <taxon>metagenomes</taxon>
        <taxon>organismal metagenomes</taxon>
    </lineage>
</organism>
<dbReference type="AlphaFoldDB" id="A0A6M3JTK4"/>
<proteinExistence type="predicted"/>